<sequence>MCRNIKTLFNFDPPATDEEIQAASLQYVRKLSGFQSPSKANEEAFNQAIAEVAAASKKLLDSLVTNSSPRDREIEAQKAKERSAKRFGTAEA</sequence>
<evidence type="ECO:0000313" key="3">
    <source>
        <dbReference type="Proteomes" id="UP000517523"/>
    </source>
</evidence>
<evidence type="ECO:0000256" key="1">
    <source>
        <dbReference type="SAM" id="MobiDB-lite"/>
    </source>
</evidence>
<protein>
    <recommendedName>
        <fullName evidence="4">DUF2277 domain-containing protein</fullName>
    </recommendedName>
</protein>
<evidence type="ECO:0008006" key="4">
    <source>
        <dbReference type="Google" id="ProtNLM"/>
    </source>
</evidence>
<accession>A0A839TUM0</accession>
<proteinExistence type="predicted"/>
<name>A0A839TUM0_9BACL</name>
<gene>
    <name evidence="2" type="ORF">FHS19_004908</name>
</gene>
<feature type="compositionally biased region" description="Basic and acidic residues" evidence="1">
    <location>
        <begin position="69"/>
        <end position="84"/>
    </location>
</feature>
<feature type="region of interest" description="Disordered" evidence="1">
    <location>
        <begin position="67"/>
        <end position="92"/>
    </location>
</feature>
<dbReference type="InterPro" id="IPR018735">
    <property type="entry name" value="DUF2277"/>
</dbReference>
<evidence type="ECO:0000313" key="2">
    <source>
        <dbReference type="EMBL" id="MBB3130203.1"/>
    </source>
</evidence>
<dbReference type="AlphaFoldDB" id="A0A839TUM0"/>
<reference evidence="2 3" key="1">
    <citation type="submission" date="2020-08" db="EMBL/GenBank/DDBJ databases">
        <title>Genomic Encyclopedia of Type Strains, Phase III (KMG-III): the genomes of soil and plant-associated and newly described type strains.</title>
        <authorList>
            <person name="Whitman W."/>
        </authorList>
    </citation>
    <scope>NUCLEOTIDE SEQUENCE [LARGE SCALE GENOMIC DNA]</scope>
    <source>
        <strain evidence="2 3">CECT 5831</strain>
    </source>
</reference>
<comment type="caution">
    <text evidence="2">The sequence shown here is derived from an EMBL/GenBank/DDBJ whole genome shotgun (WGS) entry which is preliminary data.</text>
</comment>
<dbReference type="Pfam" id="PF10041">
    <property type="entry name" value="DUF2277"/>
    <property type="match status" value="1"/>
</dbReference>
<dbReference type="EMBL" id="JACHXJ010000004">
    <property type="protein sequence ID" value="MBB3130203.1"/>
    <property type="molecule type" value="Genomic_DNA"/>
</dbReference>
<dbReference type="Proteomes" id="UP000517523">
    <property type="component" value="Unassembled WGS sequence"/>
</dbReference>
<dbReference type="RefSeq" id="WP_183584332.1">
    <property type="nucleotide sequence ID" value="NZ_JACHXJ010000004.1"/>
</dbReference>
<organism evidence="2 3">
    <name type="scientific">Paenibacillus rhizosphaerae</name>
    <dbReference type="NCBI Taxonomy" id="297318"/>
    <lineage>
        <taxon>Bacteria</taxon>
        <taxon>Bacillati</taxon>
        <taxon>Bacillota</taxon>
        <taxon>Bacilli</taxon>
        <taxon>Bacillales</taxon>
        <taxon>Paenibacillaceae</taxon>
        <taxon>Paenibacillus</taxon>
    </lineage>
</organism>